<organism evidence="2 3">
    <name type="scientific">Salegentibacter chungangensis</name>
    <dbReference type="NCBI Taxonomy" id="1335724"/>
    <lineage>
        <taxon>Bacteria</taxon>
        <taxon>Pseudomonadati</taxon>
        <taxon>Bacteroidota</taxon>
        <taxon>Flavobacteriia</taxon>
        <taxon>Flavobacteriales</taxon>
        <taxon>Flavobacteriaceae</taxon>
        <taxon>Salegentibacter</taxon>
    </lineage>
</organism>
<reference evidence="3" key="1">
    <citation type="journal article" date="2019" name="Int. J. Syst. Evol. Microbiol.">
        <title>The Global Catalogue of Microorganisms (GCM) 10K type strain sequencing project: providing services to taxonomists for standard genome sequencing and annotation.</title>
        <authorList>
            <consortium name="The Broad Institute Genomics Platform"/>
            <consortium name="The Broad Institute Genome Sequencing Center for Infectious Disease"/>
            <person name="Wu L."/>
            <person name="Ma J."/>
        </authorList>
    </citation>
    <scope>NUCLEOTIDE SEQUENCE [LARGE SCALE GENOMIC DNA]</scope>
    <source>
        <strain evidence="3">CCUG 64793</strain>
    </source>
</reference>
<protein>
    <submittedName>
        <fullName evidence="2">Uncharacterized protein</fullName>
    </submittedName>
</protein>
<keyword evidence="3" id="KW-1185">Reference proteome</keyword>
<name>A0ABW3NR37_9FLAO</name>
<dbReference type="Proteomes" id="UP001597131">
    <property type="component" value="Unassembled WGS sequence"/>
</dbReference>
<sequence length="111" mass="12513">MKKLNLLILVLALSIGSAISAFAQPDAVDNETSVKAELQKMLEEPNFEVEGVYLANVVFTLNKDNEMVVLTVDSDNETVKAFVKQRLNYKKLKSQLDQNIKEYKLPVRIQA</sequence>
<evidence type="ECO:0000313" key="2">
    <source>
        <dbReference type="EMBL" id="MFD1095455.1"/>
    </source>
</evidence>
<proteinExistence type="predicted"/>
<accession>A0ABW3NR37</accession>
<feature type="chain" id="PRO_5045182436" evidence="1">
    <location>
        <begin position="24"/>
        <end position="111"/>
    </location>
</feature>
<evidence type="ECO:0000256" key="1">
    <source>
        <dbReference type="SAM" id="SignalP"/>
    </source>
</evidence>
<dbReference type="RefSeq" id="WP_380744205.1">
    <property type="nucleotide sequence ID" value="NZ_JBHTLI010000001.1"/>
</dbReference>
<keyword evidence="1" id="KW-0732">Signal</keyword>
<feature type="signal peptide" evidence="1">
    <location>
        <begin position="1"/>
        <end position="23"/>
    </location>
</feature>
<comment type="caution">
    <text evidence="2">The sequence shown here is derived from an EMBL/GenBank/DDBJ whole genome shotgun (WGS) entry which is preliminary data.</text>
</comment>
<gene>
    <name evidence="2" type="ORF">ACFQ3Q_06830</name>
</gene>
<evidence type="ECO:0000313" key="3">
    <source>
        <dbReference type="Proteomes" id="UP001597131"/>
    </source>
</evidence>
<dbReference type="EMBL" id="JBHTLI010000001">
    <property type="protein sequence ID" value="MFD1095455.1"/>
    <property type="molecule type" value="Genomic_DNA"/>
</dbReference>